<reference evidence="2" key="1">
    <citation type="submission" date="2020-08" db="EMBL/GenBank/DDBJ databases">
        <title>Multicomponent nature underlies the extraordinary mechanical properties of spider dragline silk.</title>
        <authorList>
            <person name="Kono N."/>
            <person name="Nakamura H."/>
            <person name="Mori M."/>
            <person name="Yoshida Y."/>
            <person name="Ohtoshi R."/>
            <person name="Malay A.D."/>
            <person name="Moran D.A.P."/>
            <person name="Tomita M."/>
            <person name="Numata K."/>
            <person name="Arakawa K."/>
        </authorList>
    </citation>
    <scope>NUCLEOTIDE SEQUENCE</scope>
</reference>
<protein>
    <submittedName>
        <fullName evidence="2">Uncharacterized protein</fullName>
    </submittedName>
</protein>
<organism evidence="2 3">
    <name type="scientific">Nephila pilipes</name>
    <name type="common">Giant wood spider</name>
    <name type="synonym">Nephila maculata</name>
    <dbReference type="NCBI Taxonomy" id="299642"/>
    <lineage>
        <taxon>Eukaryota</taxon>
        <taxon>Metazoa</taxon>
        <taxon>Ecdysozoa</taxon>
        <taxon>Arthropoda</taxon>
        <taxon>Chelicerata</taxon>
        <taxon>Arachnida</taxon>
        <taxon>Araneae</taxon>
        <taxon>Araneomorphae</taxon>
        <taxon>Entelegynae</taxon>
        <taxon>Araneoidea</taxon>
        <taxon>Nephilidae</taxon>
        <taxon>Nephila</taxon>
    </lineage>
</organism>
<sequence>MDRPKRVKQEPPDEEGARCPKQAASPAQEATRAHILSLETQLRKLCRLRGMGRLDPKGAFQIRCLEEELRKAHSKLKRLLNEAERQRRRRERLRTEPKPLQPPRDEGIMAALKSCTRFQDFVRELNTLGFSLTHHDETSDTCEGETMPEVEGVKVQVELIEGDEELSPDFKGDFSSNSDDPVISGSSSRAEEEGERYNEESYRQWFERQTEMQHRWEENFMREQMEMARTLLESVTTTFLAGVQQVISNLTTGRRFPPFCPDPPS</sequence>
<feature type="region of interest" description="Disordered" evidence="1">
    <location>
        <begin position="80"/>
        <end position="105"/>
    </location>
</feature>
<evidence type="ECO:0000313" key="2">
    <source>
        <dbReference type="EMBL" id="GFS95412.1"/>
    </source>
</evidence>
<gene>
    <name evidence="2" type="primary">AVEN_198628_1</name>
    <name evidence="2" type="ORF">NPIL_598931</name>
</gene>
<dbReference type="Proteomes" id="UP000887013">
    <property type="component" value="Unassembled WGS sequence"/>
</dbReference>
<feature type="compositionally biased region" description="Basic and acidic residues" evidence="1">
    <location>
        <begin position="1"/>
        <end position="18"/>
    </location>
</feature>
<feature type="region of interest" description="Disordered" evidence="1">
    <location>
        <begin position="166"/>
        <end position="195"/>
    </location>
</feature>
<feature type="compositionally biased region" description="Basic and acidic residues" evidence="1">
    <location>
        <begin position="93"/>
        <end position="105"/>
    </location>
</feature>
<dbReference type="EMBL" id="BMAW01100526">
    <property type="protein sequence ID" value="GFS95412.1"/>
    <property type="molecule type" value="Genomic_DNA"/>
</dbReference>
<evidence type="ECO:0000256" key="1">
    <source>
        <dbReference type="SAM" id="MobiDB-lite"/>
    </source>
</evidence>
<proteinExistence type="predicted"/>
<feature type="region of interest" description="Disordered" evidence="1">
    <location>
        <begin position="1"/>
        <end position="30"/>
    </location>
</feature>
<comment type="caution">
    <text evidence="2">The sequence shown here is derived from an EMBL/GenBank/DDBJ whole genome shotgun (WGS) entry which is preliminary data.</text>
</comment>
<evidence type="ECO:0000313" key="3">
    <source>
        <dbReference type="Proteomes" id="UP000887013"/>
    </source>
</evidence>
<dbReference type="OrthoDB" id="6425933at2759"/>
<name>A0A8X6TD99_NEPPI</name>
<keyword evidence="3" id="KW-1185">Reference proteome</keyword>
<dbReference type="AlphaFoldDB" id="A0A8X6TD99"/>
<accession>A0A8X6TD99</accession>